<feature type="transmembrane region" description="Helical" evidence="6">
    <location>
        <begin position="258"/>
        <end position="280"/>
    </location>
</feature>
<evidence type="ECO:0000313" key="8">
    <source>
        <dbReference type="Proteomes" id="UP000236520"/>
    </source>
</evidence>
<evidence type="ECO:0000256" key="6">
    <source>
        <dbReference type="SAM" id="Phobius"/>
    </source>
</evidence>
<keyword evidence="8" id="KW-1185">Reference proteome</keyword>
<sequence length="311" mass="31196">MDTLHLVLNAVTVIFIAATMFAAGLGATMGALRAVFTDIRLLLLALITNMVVVPLLGWGIGTLFGLPSAAFIALVLVASSPGGPFGAKLAMVQKGDAVAGAAMQVLLASIGSLTFAPTVNAILGAAHVGTNVSLDVGALVRTVALLQLVPFAVGLLIRRYATPTAQSWHPTAAAVSNVTFLIVLAGMLLGSWRHVVTLFGSLALLAGFLLAALAFAAGTLLATGPTARRTTMGGVASVRNAGPALAAIGLAFSDQPAVLGALATVLLSGLAAALPIATILSGRRTASTPPSESTDHGITRGRQDSPPSSPS</sequence>
<feature type="compositionally biased region" description="Basic and acidic residues" evidence="5">
    <location>
        <begin position="293"/>
        <end position="303"/>
    </location>
</feature>
<accession>A0A2J7YNQ6</accession>
<name>A0A2J7YNQ6_STRMQ</name>
<feature type="transmembrane region" description="Helical" evidence="6">
    <location>
        <begin position="136"/>
        <end position="157"/>
    </location>
</feature>
<dbReference type="AlphaFoldDB" id="A0A2J7YNQ6"/>
<dbReference type="Proteomes" id="UP000236520">
    <property type="component" value="Unassembled WGS sequence"/>
</dbReference>
<keyword evidence="4 6" id="KW-0472">Membrane</keyword>
<dbReference type="PANTHER" id="PTHR10361">
    <property type="entry name" value="SODIUM-BILE ACID COTRANSPORTER"/>
    <property type="match status" value="1"/>
</dbReference>
<evidence type="ECO:0000256" key="4">
    <source>
        <dbReference type="ARBA" id="ARBA00023136"/>
    </source>
</evidence>
<feature type="region of interest" description="Disordered" evidence="5">
    <location>
        <begin position="284"/>
        <end position="311"/>
    </location>
</feature>
<feature type="transmembrane region" description="Helical" evidence="6">
    <location>
        <begin position="66"/>
        <end position="85"/>
    </location>
</feature>
<evidence type="ECO:0000256" key="2">
    <source>
        <dbReference type="ARBA" id="ARBA00022692"/>
    </source>
</evidence>
<dbReference type="InterPro" id="IPR038770">
    <property type="entry name" value="Na+/solute_symporter_sf"/>
</dbReference>
<evidence type="ECO:0008006" key="9">
    <source>
        <dbReference type="Google" id="ProtNLM"/>
    </source>
</evidence>
<comment type="subcellular location">
    <subcellularLocation>
        <location evidence="1">Membrane</location>
        <topology evidence="1">Multi-pass membrane protein</topology>
    </subcellularLocation>
</comment>
<evidence type="ECO:0000256" key="3">
    <source>
        <dbReference type="ARBA" id="ARBA00022989"/>
    </source>
</evidence>
<dbReference type="Gene3D" id="1.20.1530.20">
    <property type="match status" value="1"/>
</dbReference>
<evidence type="ECO:0000256" key="5">
    <source>
        <dbReference type="SAM" id="MobiDB-lite"/>
    </source>
</evidence>
<reference evidence="7 8" key="1">
    <citation type="submission" date="2015-09" db="EMBL/GenBank/DDBJ databases">
        <title>Genome sequence, genome mining and natural product profiling of a biocontrol bacterium Streptomyces malaysiensis F913.</title>
        <authorList>
            <person name="Xu Y."/>
            <person name="Wei J."/>
            <person name="Xie J."/>
            <person name="Li T."/>
            <person name="Zhou Z."/>
        </authorList>
    </citation>
    <scope>NUCLEOTIDE SEQUENCE [LARGE SCALE GENOMIC DNA]</scope>
    <source>
        <strain evidence="7 8">F913</strain>
    </source>
</reference>
<gene>
    <name evidence="7" type="ORF">SMF913_25128</name>
</gene>
<proteinExistence type="predicted"/>
<feature type="transmembrane region" description="Helical" evidence="6">
    <location>
        <begin position="6"/>
        <end position="29"/>
    </location>
</feature>
<feature type="transmembrane region" description="Helical" evidence="6">
    <location>
        <begin position="97"/>
        <end position="116"/>
    </location>
</feature>
<feature type="transmembrane region" description="Helical" evidence="6">
    <location>
        <begin position="41"/>
        <end position="60"/>
    </location>
</feature>
<dbReference type="InterPro" id="IPR002657">
    <property type="entry name" value="BilAc:Na_symport/Acr3"/>
</dbReference>
<protein>
    <recommendedName>
        <fullName evidence="9">Bile acid:sodium symporter</fullName>
    </recommendedName>
</protein>
<keyword evidence="2 6" id="KW-0812">Transmembrane</keyword>
<comment type="caution">
    <text evidence="7">The sequence shown here is derived from an EMBL/GenBank/DDBJ whole genome shotgun (WGS) entry which is preliminary data.</text>
</comment>
<dbReference type="GO" id="GO:0016020">
    <property type="term" value="C:membrane"/>
    <property type="evidence" value="ECO:0007669"/>
    <property type="project" value="UniProtKB-SubCell"/>
</dbReference>
<dbReference type="PANTHER" id="PTHR10361:SF28">
    <property type="entry name" value="P3 PROTEIN-RELATED"/>
    <property type="match status" value="1"/>
</dbReference>
<evidence type="ECO:0000313" key="7">
    <source>
        <dbReference type="EMBL" id="PNG89663.1"/>
    </source>
</evidence>
<dbReference type="Pfam" id="PF01758">
    <property type="entry name" value="SBF"/>
    <property type="match status" value="1"/>
</dbReference>
<feature type="transmembrane region" description="Helical" evidence="6">
    <location>
        <begin position="198"/>
        <end position="222"/>
    </location>
</feature>
<keyword evidence="3 6" id="KW-1133">Transmembrane helix</keyword>
<dbReference type="RefSeq" id="WP_102935708.1">
    <property type="nucleotide sequence ID" value="NZ_JBHWGE010000022.1"/>
</dbReference>
<organism evidence="7 8">
    <name type="scientific">Streptomyces malaysiensis</name>
    <dbReference type="NCBI Taxonomy" id="92644"/>
    <lineage>
        <taxon>Bacteria</taxon>
        <taxon>Bacillati</taxon>
        <taxon>Actinomycetota</taxon>
        <taxon>Actinomycetes</taxon>
        <taxon>Kitasatosporales</taxon>
        <taxon>Streptomycetaceae</taxon>
        <taxon>Streptomyces</taxon>
        <taxon>Streptomyces violaceusniger group</taxon>
    </lineage>
</organism>
<dbReference type="EMBL" id="LJIW01000002">
    <property type="protein sequence ID" value="PNG89663.1"/>
    <property type="molecule type" value="Genomic_DNA"/>
</dbReference>
<feature type="transmembrane region" description="Helical" evidence="6">
    <location>
        <begin position="169"/>
        <end position="192"/>
    </location>
</feature>
<dbReference type="InterPro" id="IPR004710">
    <property type="entry name" value="Bilac:Na_transpt"/>
</dbReference>
<evidence type="ECO:0000256" key="1">
    <source>
        <dbReference type="ARBA" id="ARBA00004141"/>
    </source>
</evidence>